<evidence type="ECO:0000313" key="2">
    <source>
        <dbReference type="Proteomes" id="UP000770661"/>
    </source>
</evidence>
<evidence type="ECO:0000313" key="1">
    <source>
        <dbReference type="EMBL" id="KAG0709984.1"/>
    </source>
</evidence>
<gene>
    <name evidence="1" type="ORF">GWK47_023724</name>
</gene>
<dbReference type="AlphaFoldDB" id="A0A8J5CG86"/>
<sequence>MIQMRKDEFVGSGRGAVDGKPIHIQKSALGSSYSNDKSTFSTILMGVADAAYRFIYLDVDSYDREHDGIIFAESLEVLVMALEALHEEAKPLGLKVSWFKTRS</sequence>
<dbReference type="OrthoDB" id="7480412at2759"/>
<dbReference type="EMBL" id="JACEEZ010024614">
    <property type="protein sequence ID" value="KAG0709984.1"/>
    <property type="molecule type" value="Genomic_DNA"/>
</dbReference>
<comment type="caution">
    <text evidence="1">The sequence shown here is derived from an EMBL/GenBank/DDBJ whole genome shotgun (WGS) entry which is preliminary data.</text>
</comment>
<reference evidence="1" key="1">
    <citation type="submission" date="2020-07" db="EMBL/GenBank/DDBJ databases">
        <title>The High-quality genome of the commercially important snow crab, Chionoecetes opilio.</title>
        <authorList>
            <person name="Jeong J.-H."/>
            <person name="Ryu S."/>
        </authorList>
    </citation>
    <scope>NUCLEOTIDE SEQUENCE</scope>
    <source>
        <strain evidence="1">MADBK_172401_WGS</strain>
        <tissue evidence="1">Digestive gland</tissue>
    </source>
</reference>
<protein>
    <submittedName>
        <fullName evidence="1">Uncharacterized protein</fullName>
    </submittedName>
</protein>
<dbReference type="Proteomes" id="UP000770661">
    <property type="component" value="Unassembled WGS sequence"/>
</dbReference>
<accession>A0A8J5CG86</accession>
<name>A0A8J5CG86_CHIOP</name>
<keyword evidence="2" id="KW-1185">Reference proteome</keyword>
<proteinExistence type="predicted"/>
<organism evidence="1 2">
    <name type="scientific">Chionoecetes opilio</name>
    <name type="common">Atlantic snow crab</name>
    <name type="synonym">Cancer opilio</name>
    <dbReference type="NCBI Taxonomy" id="41210"/>
    <lineage>
        <taxon>Eukaryota</taxon>
        <taxon>Metazoa</taxon>
        <taxon>Ecdysozoa</taxon>
        <taxon>Arthropoda</taxon>
        <taxon>Crustacea</taxon>
        <taxon>Multicrustacea</taxon>
        <taxon>Malacostraca</taxon>
        <taxon>Eumalacostraca</taxon>
        <taxon>Eucarida</taxon>
        <taxon>Decapoda</taxon>
        <taxon>Pleocyemata</taxon>
        <taxon>Brachyura</taxon>
        <taxon>Eubrachyura</taxon>
        <taxon>Majoidea</taxon>
        <taxon>Majidae</taxon>
        <taxon>Chionoecetes</taxon>
    </lineage>
</organism>